<keyword evidence="10" id="KW-1185">Reference proteome</keyword>
<dbReference type="SUPFAM" id="SSF55874">
    <property type="entry name" value="ATPase domain of HSP90 chaperone/DNA topoisomerase II/histidine kinase"/>
    <property type="match status" value="1"/>
</dbReference>
<dbReference type="RefSeq" id="WP_126459598.1">
    <property type="nucleotide sequence ID" value="NZ_AP018721.1"/>
</dbReference>
<dbReference type="PROSITE" id="PS50109">
    <property type="entry name" value="HIS_KIN"/>
    <property type="match status" value="1"/>
</dbReference>
<feature type="coiled-coil region" evidence="7">
    <location>
        <begin position="24"/>
        <end position="58"/>
    </location>
</feature>
<dbReference type="InterPro" id="IPR003661">
    <property type="entry name" value="HisK_dim/P_dom"/>
</dbReference>
<dbReference type="PANTHER" id="PTHR43711">
    <property type="entry name" value="TWO-COMPONENT HISTIDINE KINASE"/>
    <property type="match status" value="1"/>
</dbReference>
<dbReference type="SUPFAM" id="SSF47384">
    <property type="entry name" value="Homodimeric domain of signal transducing histidine kinase"/>
    <property type="match status" value="1"/>
</dbReference>
<dbReference type="InterPro" id="IPR004358">
    <property type="entry name" value="Sig_transdc_His_kin-like_C"/>
</dbReference>
<dbReference type="Proteomes" id="UP000295135">
    <property type="component" value="Unassembled WGS sequence"/>
</dbReference>
<dbReference type="GO" id="GO:0000155">
    <property type="term" value="F:phosphorelay sensor kinase activity"/>
    <property type="evidence" value="ECO:0007669"/>
    <property type="project" value="InterPro"/>
</dbReference>
<evidence type="ECO:0000313" key="10">
    <source>
        <dbReference type="Proteomes" id="UP000295135"/>
    </source>
</evidence>
<dbReference type="EMBL" id="SLZY01000001">
    <property type="protein sequence ID" value="TCS73914.1"/>
    <property type="molecule type" value="Genomic_DNA"/>
</dbReference>
<keyword evidence="4" id="KW-0808">Transferase</keyword>
<keyword evidence="7" id="KW-0175">Coiled coil</keyword>
<protein>
    <recommendedName>
        <fullName evidence="2">histidine kinase</fullName>
        <ecNumber evidence="2">2.7.13.3</ecNumber>
    </recommendedName>
</protein>
<keyword evidence="3" id="KW-0597">Phosphoprotein</keyword>
<dbReference type="PANTHER" id="PTHR43711:SF28">
    <property type="entry name" value="SENSOR HISTIDINE KINASE YXDK"/>
    <property type="match status" value="1"/>
</dbReference>
<dbReference type="EC" id="2.7.13.3" evidence="2"/>
<organism evidence="9 10">
    <name type="scientific">Sulfuritortus calidifontis</name>
    <dbReference type="NCBI Taxonomy" id="1914471"/>
    <lineage>
        <taxon>Bacteria</taxon>
        <taxon>Pseudomonadati</taxon>
        <taxon>Pseudomonadota</taxon>
        <taxon>Betaproteobacteria</taxon>
        <taxon>Nitrosomonadales</taxon>
        <taxon>Thiobacillaceae</taxon>
        <taxon>Sulfuritortus</taxon>
    </lineage>
</organism>
<dbReference type="InterPro" id="IPR005467">
    <property type="entry name" value="His_kinase_dom"/>
</dbReference>
<accession>A0A4R3JYX3</accession>
<keyword evidence="6" id="KW-0902">Two-component regulatory system</keyword>
<evidence type="ECO:0000256" key="2">
    <source>
        <dbReference type="ARBA" id="ARBA00012438"/>
    </source>
</evidence>
<evidence type="ECO:0000256" key="4">
    <source>
        <dbReference type="ARBA" id="ARBA00022679"/>
    </source>
</evidence>
<feature type="domain" description="Histidine kinase" evidence="8">
    <location>
        <begin position="67"/>
        <end position="275"/>
    </location>
</feature>
<dbReference type="Gene3D" id="3.30.565.10">
    <property type="entry name" value="Histidine kinase-like ATPase, C-terminal domain"/>
    <property type="match status" value="1"/>
</dbReference>
<dbReference type="AlphaFoldDB" id="A0A4R3JYX3"/>
<dbReference type="InterPro" id="IPR036097">
    <property type="entry name" value="HisK_dim/P_sf"/>
</dbReference>
<dbReference type="OrthoDB" id="6114847at2"/>
<reference evidence="9 10" key="1">
    <citation type="submission" date="2019-03" db="EMBL/GenBank/DDBJ databases">
        <title>Genomic Encyclopedia of Type Strains, Phase IV (KMG-IV): sequencing the most valuable type-strain genomes for metagenomic binning, comparative biology and taxonomic classification.</title>
        <authorList>
            <person name="Goeker M."/>
        </authorList>
    </citation>
    <scope>NUCLEOTIDE SEQUENCE [LARGE SCALE GENOMIC DNA]</scope>
    <source>
        <strain evidence="9 10">DSM 103923</strain>
    </source>
</reference>
<evidence type="ECO:0000256" key="7">
    <source>
        <dbReference type="SAM" id="Coils"/>
    </source>
</evidence>
<dbReference type="Pfam" id="PF00512">
    <property type="entry name" value="HisKA"/>
    <property type="match status" value="1"/>
</dbReference>
<dbReference type="Pfam" id="PF02518">
    <property type="entry name" value="HATPase_c"/>
    <property type="match status" value="1"/>
</dbReference>
<evidence type="ECO:0000256" key="3">
    <source>
        <dbReference type="ARBA" id="ARBA00022553"/>
    </source>
</evidence>
<dbReference type="PRINTS" id="PR00344">
    <property type="entry name" value="BCTRLSENSOR"/>
</dbReference>
<dbReference type="CDD" id="cd00082">
    <property type="entry name" value="HisKA"/>
    <property type="match status" value="1"/>
</dbReference>
<comment type="catalytic activity">
    <reaction evidence="1">
        <text>ATP + protein L-histidine = ADP + protein N-phospho-L-histidine.</text>
        <dbReference type="EC" id="2.7.13.3"/>
    </reaction>
</comment>
<dbReference type="InterPro" id="IPR003594">
    <property type="entry name" value="HATPase_dom"/>
</dbReference>
<dbReference type="Gene3D" id="1.10.287.130">
    <property type="match status" value="1"/>
</dbReference>
<dbReference type="SMART" id="SM00387">
    <property type="entry name" value="HATPase_c"/>
    <property type="match status" value="1"/>
</dbReference>
<keyword evidence="5 9" id="KW-0418">Kinase</keyword>
<sequence length="280" mass="30080">MPAPTEETPSEELKEAFALFSETSAKLSEAYEELQSQVARLSAELATANGELARRERLSALGEMAAKLAHQFRTPLAAALLYVGHLARPGLADADRIRFAEKTLSRLRYLERLIQDMLSFVKGQQGEPTAISVQGLVEELEQVMEPQATVQGVKLEVEVPGAPLQVWADRPAVLGALINLMENALQASPVGGFVRLGVSSHGSPFVAFRVEDQGPGVPESNRGRLFEPFFTTRGEGSGLGLAIVKQTADAYGGWVEVESEPGRGSAFSLFLPLHKEAGAA</sequence>
<comment type="caution">
    <text evidence="9">The sequence shown here is derived from an EMBL/GenBank/DDBJ whole genome shotgun (WGS) entry which is preliminary data.</text>
</comment>
<evidence type="ECO:0000256" key="6">
    <source>
        <dbReference type="ARBA" id="ARBA00023012"/>
    </source>
</evidence>
<evidence type="ECO:0000313" key="9">
    <source>
        <dbReference type="EMBL" id="TCS73914.1"/>
    </source>
</evidence>
<dbReference type="InterPro" id="IPR036890">
    <property type="entry name" value="HATPase_C_sf"/>
</dbReference>
<name>A0A4R3JYX3_9PROT</name>
<gene>
    <name evidence="9" type="ORF">EDC61_101136</name>
</gene>
<dbReference type="SMART" id="SM00388">
    <property type="entry name" value="HisKA"/>
    <property type="match status" value="1"/>
</dbReference>
<proteinExistence type="predicted"/>
<evidence type="ECO:0000259" key="8">
    <source>
        <dbReference type="PROSITE" id="PS50109"/>
    </source>
</evidence>
<evidence type="ECO:0000256" key="5">
    <source>
        <dbReference type="ARBA" id="ARBA00022777"/>
    </source>
</evidence>
<dbReference type="InterPro" id="IPR050736">
    <property type="entry name" value="Sensor_HK_Regulatory"/>
</dbReference>
<evidence type="ECO:0000256" key="1">
    <source>
        <dbReference type="ARBA" id="ARBA00000085"/>
    </source>
</evidence>